<keyword evidence="2" id="KW-0732">Signal</keyword>
<dbReference type="OMA" id="TAQTISC"/>
<dbReference type="PROSITE" id="PS51257">
    <property type="entry name" value="PROKAR_LIPOPROTEIN"/>
    <property type="match status" value="1"/>
</dbReference>
<feature type="compositionally biased region" description="Low complexity" evidence="1">
    <location>
        <begin position="40"/>
        <end position="66"/>
    </location>
</feature>
<evidence type="ECO:0000256" key="1">
    <source>
        <dbReference type="SAM" id="MobiDB-lite"/>
    </source>
</evidence>
<evidence type="ECO:0000256" key="2">
    <source>
        <dbReference type="SAM" id="SignalP"/>
    </source>
</evidence>
<dbReference type="HOGENOM" id="CLU_979271_0_0_11"/>
<dbReference type="InterPro" id="IPR028994">
    <property type="entry name" value="Integrin_alpha_N"/>
</dbReference>
<feature type="chain" id="PRO_5038352923" description="FG-GAP repeat protein" evidence="2">
    <location>
        <begin position="25"/>
        <end position="255"/>
    </location>
</feature>
<proteinExistence type="predicted"/>
<protein>
    <recommendedName>
        <fullName evidence="5">FG-GAP repeat protein</fullName>
    </recommendedName>
</protein>
<dbReference type="eggNOG" id="ENOG502ZR26">
    <property type="taxonomic scope" value="Bacteria"/>
</dbReference>
<evidence type="ECO:0000313" key="3">
    <source>
        <dbReference type="EMBL" id="CCH87007.1"/>
    </source>
</evidence>
<keyword evidence="4" id="KW-1185">Reference proteome</keyword>
<feature type="region of interest" description="Disordered" evidence="1">
    <location>
        <begin position="40"/>
        <end position="87"/>
    </location>
</feature>
<organism evidence="3 4">
    <name type="scientific">Modestobacter italicus (strain DSM 44449 / CECT 9708 / BC 501)</name>
    <dbReference type="NCBI Taxonomy" id="2732864"/>
    <lineage>
        <taxon>Bacteria</taxon>
        <taxon>Bacillati</taxon>
        <taxon>Actinomycetota</taxon>
        <taxon>Actinomycetes</taxon>
        <taxon>Geodermatophilales</taxon>
        <taxon>Geodermatophilaceae</taxon>
        <taxon>Modestobacter</taxon>
    </lineage>
</organism>
<dbReference type="AlphaFoldDB" id="I4EUE4"/>
<dbReference type="STRING" id="477641.MODMU_1562"/>
<dbReference type="EMBL" id="FO203431">
    <property type="protein sequence ID" value="CCH87007.1"/>
    <property type="molecule type" value="Genomic_DNA"/>
</dbReference>
<name>I4EUE4_MODI5</name>
<reference evidence="3 4" key="1">
    <citation type="journal article" date="2012" name="J. Bacteriol.">
        <title>Genome Sequence of Radiation-Resistant Modestobacter marinus Strain BC501, a Representative Actinobacterium That Thrives on Calcareous Stone Surfaces.</title>
        <authorList>
            <person name="Normand P."/>
            <person name="Gury J."/>
            <person name="Pujic P."/>
            <person name="Chouaia B."/>
            <person name="Crotti E."/>
            <person name="Brusetti L."/>
            <person name="Daffonchio D."/>
            <person name="Vacherie B."/>
            <person name="Barbe V."/>
            <person name="Medigue C."/>
            <person name="Calteau A."/>
            <person name="Ghodhbane-Gtari F."/>
            <person name="Essoussi I."/>
            <person name="Nouioui I."/>
            <person name="Abbassi-Ghozzi I."/>
            <person name="Gtari M."/>
        </authorList>
    </citation>
    <scope>NUCLEOTIDE SEQUENCE [LARGE SCALE GENOMIC DNA]</scope>
    <source>
        <strain evidence="4">BC 501</strain>
    </source>
</reference>
<evidence type="ECO:0000313" key="4">
    <source>
        <dbReference type="Proteomes" id="UP000006461"/>
    </source>
</evidence>
<evidence type="ECO:0008006" key="5">
    <source>
        <dbReference type="Google" id="ProtNLM"/>
    </source>
</evidence>
<dbReference type="PATRIC" id="fig|477641.3.peg.1483"/>
<dbReference type="SUPFAM" id="SSF69318">
    <property type="entry name" value="Integrin alpha N-terminal domain"/>
    <property type="match status" value="1"/>
</dbReference>
<dbReference type="KEGG" id="mmar:MODMU_1562"/>
<dbReference type="Proteomes" id="UP000006461">
    <property type="component" value="Chromosome"/>
</dbReference>
<accession>I4EUE4</accession>
<sequence>MVTVRRPLLCVLVGLALLTGCSSGGDDADAASGTTTTATATTTASAPASTSPAATGSAPAGCPATGDALTGTAHAPTLDVDGDGRPDTEWIATQPAADGSTRFGVQTASGDAIAADFPSASPVARSLLVADVTGHGELVALVSDGRQVALYAISDCSIVPVQNAQGEQYAFDLGFTGYGTGVGCADVGGDGVRDLVGLQADGTSITSTAVELDGPRATNGPSTTTTGATAAQLDLAHQVTCGDLTLAADGVTSGP</sequence>
<feature type="signal peptide" evidence="2">
    <location>
        <begin position="1"/>
        <end position="24"/>
    </location>
</feature>
<gene>
    <name evidence="3" type="ordered locus">MODMU_1562</name>
</gene>